<gene>
    <name evidence="2" type="ORF">PCOR1329_LOCUS29815</name>
</gene>
<dbReference type="InterPro" id="IPR016024">
    <property type="entry name" value="ARM-type_fold"/>
</dbReference>
<accession>A0ABN9SIG8</accession>
<dbReference type="SUPFAM" id="SSF48371">
    <property type="entry name" value="ARM repeat"/>
    <property type="match status" value="1"/>
</dbReference>
<dbReference type="PROSITE" id="PS50176">
    <property type="entry name" value="ARM_REPEAT"/>
    <property type="match status" value="1"/>
</dbReference>
<dbReference type="InterPro" id="IPR000225">
    <property type="entry name" value="Armadillo"/>
</dbReference>
<dbReference type="Gene3D" id="1.25.10.10">
    <property type="entry name" value="Leucine-rich Repeat Variant"/>
    <property type="match status" value="1"/>
</dbReference>
<evidence type="ECO:0000313" key="2">
    <source>
        <dbReference type="EMBL" id="CAK0831515.1"/>
    </source>
</evidence>
<feature type="non-terminal residue" evidence="2">
    <location>
        <position position="1"/>
    </location>
</feature>
<feature type="repeat" description="ARM" evidence="1">
    <location>
        <begin position="8"/>
        <end position="43"/>
    </location>
</feature>
<keyword evidence="3" id="KW-1185">Reference proteome</keyword>
<dbReference type="InterPro" id="IPR011989">
    <property type="entry name" value="ARM-like"/>
</dbReference>
<organism evidence="2 3">
    <name type="scientific">Prorocentrum cordatum</name>
    <dbReference type="NCBI Taxonomy" id="2364126"/>
    <lineage>
        <taxon>Eukaryota</taxon>
        <taxon>Sar</taxon>
        <taxon>Alveolata</taxon>
        <taxon>Dinophyceae</taxon>
        <taxon>Prorocentrales</taxon>
        <taxon>Prorocentraceae</taxon>
        <taxon>Prorocentrum</taxon>
    </lineage>
</organism>
<protein>
    <recommendedName>
        <fullName evidence="4">Armadillo repeat-containing protein 8</fullName>
    </recommendedName>
</protein>
<comment type="caution">
    <text evidence="2">The sequence shown here is derived from an EMBL/GenBank/DDBJ whole genome shotgun (WGS) entry which is preliminary data.</text>
</comment>
<reference evidence="2" key="1">
    <citation type="submission" date="2023-10" db="EMBL/GenBank/DDBJ databases">
        <authorList>
            <person name="Chen Y."/>
            <person name="Shah S."/>
            <person name="Dougan E. K."/>
            <person name="Thang M."/>
            <person name="Chan C."/>
        </authorList>
    </citation>
    <scope>NUCLEOTIDE SEQUENCE [LARGE SCALE GENOMIC DNA]</scope>
</reference>
<evidence type="ECO:0008006" key="4">
    <source>
        <dbReference type="Google" id="ProtNLM"/>
    </source>
</evidence>
<dbReference type="Proteomes" id="UP001189429">
    <property type="component" value="Unassembled WGS sequence"/>
</dbReference>
<sequence>QEVILASGGIQILLRTMEAHAGLMSVQIIACGLLRDLVTRSAEHQETAVCRGGAQLALQAMRAFPQSADVQRAAGGALFRMCEDNEEMQAEVFAYGAVRV</sequence>
<evidence type="ECO:0000313" key="3">
    <source>
        <dbReference type="Proteomes" id="UP001189429"/>
    </source>
</evidence>
<evidence type="ECO:0000256" key="1">
    <source>
        <dbReference type="PROSITE-ProRule" id="PRU00259"/>
    </source>
</evidence>
<name>A0ABN9SIG8_9DINO</name>
<feature type="non-terminal residue" evidence="2">
    <location>
        <position position="100"/>
    </location>
</feature>
<proteinExistence type="predicted"/>
<dbReference type="EMBL" id="CAUYUJ010011297">
    <property type="protein sequence ID" value="CAK0831515.1"/>
    <property type="molecule type" value="Genomic_DNA"/>
</dbReference>